<protein>
    <submittedName>
        <fullName evidence="2">DUF4059 family protein</fullName>
    </submittedName>
</protein>
<proteinExistence type="predicted"/>
<keyword evidence="1" id="KW-0812">Transmembrane</keyword>
<reference evidence="2 3" key="1">
    <citation type="submission" date="2018-09" db="EMBL/GenBank/DDBJ databases">
        <title>Genome sequencing of strain 1JSPR-7.</title>
        <authorList>
            <person name="Heo J."/>
            <person name="Kim S.-J."/>
            <person name="Kwon S.-W."/>
        </authorList>
    </citation>
    <scope>NUCLEOTIDE SEQUENCE [LARGE SCALE GENOMIC DNA]</scope>
    <source>
        <strain evidence="2 3">1JSPR-7</strain>
    </source>
</reference>
<gene>
    <name evidence="2" type="ORF">D7I46_05035</name>
</gene>
<evidence type="ECO:0000256" key="1">
    <source>
        <dbReference type="SAM" id="Phobius"/>
    </source>
</evidence>
<feature type="transmembrane region" description="Helical" evidence="1">
    <location>
        <begin position="6"/>
        <end position="26"/>
    </location>
</feature>
<keyword evidence="3" id="KW-1185">Reference proteome</keyword>
<dbReference type="AlphaFoldDB" id="A0A387BLN1"/>
<dbReference type="Proteomes" id="UP000269374">
    <property type="component" value="Chromosome"/>
</dbReference>
<organism evidence="2 3">
    <name type="scientific">Lactococcus allomyrinae</name>
    <dbReference type="NCBI Taxonomy" id="2419773"/>
    <lineage>
        <taxon>Bacteria</taxon>
        <taxon>Bacillati</taxon>
        <taxon>Bacillota</taxon>
        <taxon>Bacilli</taxon>
        <taxon>Lactobacillales</taxon>
        <taxon>Streptococcaceae</taxon>
        <taxon>Lactococcus</taxon>
    </lineage>
</organism>
<evidence type="ECO:0000313" key="2">
    <source>
        <dbReference type="EMBL" id="AYG01926.1"/>
    </source>
</evidence>
<evidence type="ECO:0000313" key="3">
    <source>
        <dbReference type="Proteomes" id="UP000269374"/>
    </source>
</evidence>
<dbReference type="KEGG" id="lact:D7I46_05035"/>
<sequence length="74" mass="8434">MILQFYIKGLIISLLLVLIFSALYAFTYLVRNADKPWSVRRNRIFDLILIAILTTPILSFAVLGVLVILNIRGL</sequence>
<dbReference type="InterPro" id="IPR025134">
    <property type="entry name" value="DUF4059"/>
</dbReference>
<dbReference type="EMBL" id="CP032627">
    <property type="protein sequence ID" value="AYG01926.1"/>
    <property type="molecule type" value="Genomic_DNA"/>
</dbReference>
<accession>A0A387BLN1</accession>
<dbReference type="Pfam" id="PF13268">
    <property type="entry name" value="DUF4059"/>
    <property type="match status" value="1"/>
</dbReference>
<keyword evidence="1" id="KW-0472">Membrane</keyword>
<keyword evidence="1" id="KW-1133">Transmembrane helix</keyword>
<name>A0A387BLN1_9LACT</name>
<feature type="transmembrane region" description="Helical" evidence="1">
    <location>
        <begin position="47"/>
        <end position="71"/>
    </location>
</feature>